<evidence type="ECO:0000313" key="3">
    <source>
        <dbReference type="Proteomes" id="UP001469365"/>
    </source>
</evidence>
<dbReference type="EMBL" id="JBBPCC010000001">
    <property type="protein sequence ID" value="MEK8126644.1"/>
    <property type="molecule type" value="Genomic_DNA"/>
</dbReference>
<dbReference type="SUPFAM" id="SSF109604">
    <property type="entry name" value="HD-domain/PDEase-like"/>
    <property type="match status" value="1"/>
</dbReference>
<keyword evidence="3" id="KW-1185">Reference proteome</keyword>
<dbReference type="PANTHER" id="PTHR33594">
    <property type="entry name" value="SUPERFAMILY HYDROLASE, PUTATIVE (AFU_ORTHOLOGUE AFUA_1G03035)-RELATED"/>
    <property type="match status" value="1"/>
</dbReference>
<accession>A0ABU9DD04</accession>
<name>A0ABU9DD04_9BACL</name>
<dbReference type="CDD" id="cd00077">
    <property type="entry name" value="HDc"/>
    <property type="match status" value="1"/>
</dbReference>
<dbReference type="PROSITE" id="PS51831">
    <property type="entry name" value="HD"/>
    <property type="match status" value="1"/>
</dbReference>
<dbReference type="RefSeq" id="WP_341413697.1">
    <property type="nucleotide sequence ID" value="NZ_JBBPCC010000001.1"/>
</dbReference>
<dbReference type="Pfam" id="PF01966">
    <property type="entry name" value="HD"/>
    <property type="match status" value="1"/>
</dbReference>
<sequence length="244" mass="27827">MNRSFPFVRAALPIWFEPVLEKVEAKMSDDATGHDFLHVVRVMELAGAFARQLGEDADAAMAAGLLHDYYRKEEKQTGRLHYGPEAMADLDREFGHQLVPHFQAATWEQVLAAIARHEEDRFDRVEKERQPLPLLLQILQDADRIEAIGAVGVARTFMFGGAHGLQLADDRDISPDTRFDPGLRPQGSVHRHFYEKLLHVKDGMHTLPGRELAEERHRFMLMFVERLEAELEMDKGRTSYASAL</sequence>
<dbReference type="PANTHER" id="PTHR33594:SF1">
    <property type="entry name" value="HD_PDEASE DOMAIN-CONTAINING PROTEIN"/>
    <property type="match status" value="1"/>
</dbReference>
<dbReference type="Gene3D" id="1.10.3210.50">
    <property type="match status" value="1"/>
</dbReference>
<proteinExistence type="predicted"/>
<dbReference type="Proteomes" id="UP001469365">
    <property type="component" value="Unassembled WGS sequence"/>
</dbReference>
<dbReference type="InterPro" id="IPR003607">
    <property type="entry name" value="HD/PDEase_dom"/>
</dbReference>
<evidence type="ECO:0000313" key="2">
    <source>
        <dbReference type="EMBL" id="MEK8126644.1"/>
    </source>
</evidence>
<dbReference type="InterPro" id="IPR006674">
    <property type="entry name" value="HD_domain"/>
</dbReference>
<evidence type="ECO:0000259" key="1">
    <source>
        <dbReference type="PROSITE" id="PS51831"/>
    </source>
</evidence>
<gene>
    <name evidence="2" type="ORF">WMW72_01845</name>
</gene>
<dbReference type="SMART" id="SM00471">
    <property type="entry name" value="HDc"/>
    <property type="match status" value="1"/>
</dbReference>
<feature type="domain" description="HD" evidence="1">
    <location>
        <begin position="35"/>
        <end position="148"/>
    </location>
</feature>
<comment type="caution">
    <text evidence="2">The sequence shown here is derived from an EMBL/GenBank/DDBJ whole genome shotgun (WGS) entry which is preliminary data.</text>
</comment>
<protein>
    <submittedName>
        <fullName evidence="2">HD domain-containing protein</fullName>
    </submittedName>
</protein>
<reference evidence="2 3" key="1">
    <citation type="submission" date="2024-04" db="EMBL/GenBank/DDBJ databases">
        <title>draft genome sequnece of Paenibacillus filicis.</title>
        <authorList>
            <person name="Kim D.-U."/>
        </authorList>
    </citation>
    <scope>NUCLEOTIDE SEQUENCE [LARGE SCALE GENOMIC DNA]</scope>
    <source>
        <strain evidence="2 3">KACC14197</strain>
    </source>
</reference>
<organism evidence="2 3">
    <name type="scientific">Paenibacillus filicis</name>
    <dbReference type="NCBI Taxonomy" id="669464"/>
    <lineage>
        <taxon>Bacteria</taxon>
        <taxon>Bacillati</taxon>
        <taxon>Bacillota</taxon>
        <taxon>Bacilli</taxon>
        <taxon>Bacillales</taxon>
        <taxon>Paenibacillaceae</taxon>
        <taxon>Paenibacillus</taxon>
    </lineage>
</organism>